<evidence type="ECO:0000256" key="3">
    <source>
        <dbReference type="ARBA" id="ARBA00022701"/>
    </source>
</evidence>
<keyword evidence="15" id="KW-1185">Reference proteome</keyword>
<dbReference type="PROSITE" id="PS50067">
    <property type="entry name" value="KINESIN_MOTOR_2"/>
    <property type="match status" value="1"/>
</dbReference>
<dbReference type="InterPro" id="IPR036961">
    <property type="entry name" value="Kinesin_motor_dom_sf"/>
</dbReference>
<dbReference type="Pfam" id="PF00225">
    <property type="entry name" value="Kinesin"/>
    <property type="match status" value="1"/>
</dbReference>
<feature type="transmembrane region" description="Helical" evidence="12">
    <location>
        <begin position="1114"/>
        <end position="1138"/>
    </location>
</feature>
<evidence type="ECO:0000256" key="9">
    <source>
        <dbReference type="PROSITE-ProRule" id="PRU00283"/>
    </source>
</evidence>
<dbReference type="PANTHER" id="PTHR47970:SF12">
    <property type="entry name" value="KINESIN FAMILY MEMBER 11"/>
    <property type="match status" value="1"/>
</dbReference>
<dbReference type="InterPro" id="IPR019821">
    <property type="entry name" value="Kinesin_motor_CS"/>
</dbReference>
<reference evidence="14 15" key="1">
    <citation type="submission" date="2024-04" db="EMBL/GenBank/DDBJ databases">
        <title>Symmetric and asymmetric DNA N6-adenine methylation regulates different biological responses in Mucorales.</title>
        <authorList>
            <consortium name="Lawrence Berkeley National Laboratory"/>
            <person name="Lax C."/>
            <person name="Mondo S.J."/>
            <person name="Osorio-Concepcion M."/>
            <person name="Muszewska A."/>
            <person name="Corrochano-Luque M."/>
            <person name="Gutierrez G."/>
            <person name="Riley R."/>
            <person name="Lipzen A."/>
            <person name="Guo J."/>
            <person name="Hundley H."/>
            <person name="Amirebrahimi M."/>
            <person name="Ng V."/>
            <person name="Lorenzo-Gutierrez D."/>
            <person name="Binder U."/>
            <person name="Yang J."/>
            <person name="Song Y."/>
            <person name="Canovas D."/>
            <person name="Navarro E."/>
            <person name="Freitag M."/>
            <person name="Gabaldon T."/>
            <person name="Grigoriev I.V."/>
            <person name="Corrochano L.M."/>
            <person name="Nicolas F.E."/>
            <person name="Garre V."/>
        </authorList>
    </citation>
    <scope>NUCLEOTIDE SEQUENCE [LARGE SCALE GENOMIC DNA]</scope>
    <source>
        <strain evidence="14 15">L51</strain>
    </source>
</reference>
<feature type="compositionally biased region" description="Basic residues" evidence="11">
    <location>
        <begin position="301"/>
        <end position="316"/>
    </location>
</feature>
<evidence type="ECO:0000256" key="2">
    <source>
        <dbReference type="ARBA" id="ARBA00022490"/>
    </source>
</evidence>
<evidence type="ECO:0000256" key="1">
    <source>
        <dbReference type="ARBA" id="ARBA00004245"/>
    </source>
</evidence>
<dbReference type="InterPro" id="IPR027417">
    <property type="entry name" value="P-loop_NTPase"/>
</dbReference>
<feature type="compositionally biased region" description="Basic and acidic residues" evidence="11">
    <location>
        <begin position="252"/>
        <end position="262"/>
    </location>
</feature>
<protein>
    <submittedName>
        <fullName evidence="14">P-loop containing nucleoside triphosphate hydrolase protein</fullName>
    </submittedName>
</protein>
<feature type="region of interest" description="Disordered" evidence="11">
    <location>
        <begin position="1057"/>
        <end position="1108"/>
    </location>
</feature>
<evidence type="ECO:0000256" key="11">
    <source>
        <dbReference type="SAM" id="MobiDB-lite"/>
    </source>
</evidence>
<organism evidence="14 15">
    <name type="scientific">Phycomyces blakesleeanus</name>
    <dbReference type="NCBI Taxonomy" id="4837"/>
    <lineage>
        <taxon>Eukaryota</taxon>
        <taxon>Fungi</taxon>
        <taxon>Fungi incertae sedis</taxon>
        <taxon>Mucoromycota</taxon>
        <taxon>Mucoromycotina</taxon>
        <taxon>Mucoromycetes</taxon>
        <taxon>Mucorales</taxon>
        <taxon>Phycomycetaceae</taxon>
        <taxon>Phycomyces</taxon>
    </lineage>
</organism>
<keyword evidence="12" id="KW-0812">Transmembrane</keyword>
<feature type="compositionally biased region" description="Basic residues" evidence="11">
    <location>
        <begin position="109"/>
        <end position="118"/>
    </location>
</feature>
<dbReference type="InterPro" id="IPR047149">
    <property type="entry name" value="KIF11-like"/>
</dbReference>
<proteinExistence type="inferred from homology"/>
<evidence type="ECO:0000256" key="12">
    <source>
        <dbReference type="SAM" id="Phobius"/>
    </source>
</evidence>
<sequence>MHSIDEKAAYKRELAIDRLRNYIIDWRAGFRRQHGRGADDADIIKKPIDEVYQKYIELKRQRKLLHPDQSSSTRTEETNQTLSATKRTRGKYAANSQDDENENESPGQKNKKIKPMMKTKPIKKIEVEQPEELSEEQFEEQKRNLERVYNLFRRRPTAALTAEEEEEKKKEEKEESIKKTTKFMEPNPNSNRSVEVKKPHTRHKIKPAPSDADLPQSVKDFMVMMLGPQDPCVVQHRSSDVKEKSPFFQDQSQRDRILKEIEEGTFGMPKQPIIPKTVKELDEDEDDTQANIDTIDERPSYKKKPIQKRQTKLHKMKAVEDTSVEPDTKKSKRQEKARQKAEEEKLVKGRLLKICLNEHERALNSPVEVEVVESRKRNVRLKSSKKVYSFDHVFDDQSTQEHVYNEVAQPILDEVLRGYNCTILAYGQTGTGKTYTMEGDLSDHAGKHGPEAGIIPRTIYKLFETLDAQGAEYSVRVSLIELYNEEIRDLLNPSDETKSLRIFDPSGGAGVRVRGMEESLITNASQGLHILQKGSMYRSIGTTKCNDKSSRSHSVFTLTVRIKETLPGGDEVLKVGKLNLVDLAGSENISRSGAENGRAREAGMINQSLLTLGRVINLLVEHAGHVPYRDSKLTLLLKDSLGGRTKTCIIATVSMAKVNHDEIVSTLDYASRAKNIQNRPQANEQMSPRLLLHEYETTIERLKADLQATRDGKGVRLSQQSYDLMITENETRRLDIDRLSKQVEEFRESLKAKSDDLKAKTELLMGKESELKHILISLGNIDQKLKVKINEFSRKHSQESTNIETSVALLESLQNNTSMMEALLKQSVDMQREFADKMSQIRMKLEEEVELKSSLAAKDINTFFDGFDNDLNGIIGLVKKIDLDFIKNHLGSEHSYILSKKTVTEQMQTRMRSFHQDTIDKTSLFQKQILKQMQDFQDSLSNDILFFKKHNSGAIWRSHLHKAIYKTIESDAQNSLNQDVKRLQQLQGAKEQLLQTQDIVKEINDNVAIMRAGGESGHQRVRQELPSLVSLVESAGAKIETEKRRLGHFDCQTDIPANTERESMSQRLEAAPTAQQTRNSVGPPPEPTPENKKDTPEDKTGDGPKEPSRVRVPILSAVTVTITVMVMVMVTIIVTVIVDI</sequence>
<keyword evidence="3" id="KW-0493">Microtubule</keyword>
<feature type="compositionally biased region" description="Basic and acidic residues" evidence="11">
    <location>
        <begin position="326"/>
        <end position="342"/>
    </location>
</feature>
<evidence type="ECO:0000256" key="10">
    <source>
        <dbReference type="SAM" id="Coils"/>
    </source>
</evidence>
<evidence type="ECO:0000313" key="14">
    <source>
        <dbReference type="EMBL" id="KAL0087638.1"/>
    </source>
</evidence>
<feature type="coiled-coil region" evidence="10">
    <location>
        <begin position="976"/>
        <end position="1006"/>
    </location>
</feature>
<evidence type="ECO:0000256" key="7">
    <source>
        <dbReference type="ARBA" id="ARBA00023212"/>
    </source>
</evidence>
<dbReference type="Proteomes" id="UP001448207">
    <property type="component" value="Unassembled WGS sequence"/>
</dbReference>
<dbReference type="EMBL" id="JBCLYO010000006">
    <property type="protein sequence ID" value="KAL0087638.1"/>
    <property type="molecule type" value="Genomic_DNA"/>
</dbReference>
<evidence type="ECO:0000259" key="13">
    <source>
        <dbReference type="PROSITE" id="PS50067"/>
    </source>
</evidence>
<dbReference type="GO" id="GO:0016787">
    <property type="term" value="F:hydrolase activity"/>
    <property type="evidence" value="ECO:0007669"/>
    <property type="project" value="UniProtKB-KW"/>
</dbReference>
<keyword evidence="6 9" id="KW-0505">Motor protein</keyword>
<keyword evidence="12" id="KW-0472">Membrane</keyword>
<dbReference type="PRINTS" id="PR00380">
    <property type="entry name" value="KINESINHEAVY"/>
</dbReference>
<comment type="caution">
    <text evidence="14">The sequence shown here is derived from an EMBL/GenBank/DDBJ whole genome shotgun (WGS) entry which is preliminary data.</text>
</comment>
<keyword evidence="10" id="KW-0175">Coiled coil</keyword>
<dbReference type="PANTHER" id="PTHR47970">
    <property type="entry name" value="KINESIN-LIKE PROTEIN KIF11"/>
    <property type="match status" value="1"/>
</dbReference>
<dbReference type="PROSITE" id="PS00411">
    <property type="entry name" value="KINESIN_MOTOR_1"/>
    <property type="match status" value="1"/>
</dbReference>
<dbReference type="CDD" id="cd01364">
    <property type="entry name" value="KISc_BimC_Eg5"/>
    <property type="match status" value="1"/>
</dbReference>
<dbReference type="SUPFAM" id="SSF52540">
    <property type="entry name" value="P-loop containing nucleoside triphosphate hydrolases"/>
    <property type="match status" value="1"/>
</dbReference>
<dbReference type="SMART" id="SM00129">
    <property type="entry name" value="KISc"/>
    <property type="match status" value="1"/>
</dbReference>
<keyword evidence="5 9" id="KW-0067">ATP-binding</keyword>
<keyword evidence="12" id="KW-1133">Transmembrane helix</keyword>
<feature type="compositionally biased region" description="Polar residues" evidence="11">
    <location>
        <begin position="68"/>
        <end position="85"/>
    </location>
</feature>
<gene>
    <name evidence="14" type="ORF">J3Q64DRAFT_1820677</name>
</gene>
<dbReference type="Gene3D" id="3.40.850.10">
    <property type="entry name" value="Kinesin motor domain"/>
    <property type="match status" value="1"/>
</dbReference>
<comment type="subcellular location">
    <subcellularLocation>
        <location evidence="1">Cytoplasm</location>
        <location evidence="1">Cytoskeleton</location>
    </subcellularLocation>
</comment>
<dbReference type="InterPro" id="IPR047241">
    <property type="entry name" value="KIF11-like_kin_motor_dom"/>
</dbReference>
<feature type="region of interest" description="Disordered" evidence="11">
    <location>
        <begin position="63"/>
        <end position="118"/>
    </location>
</feature>
<name>A0ABR3B1J9_PHYBL</name>
<keyword evidence="2" id="KW-0963">Cytoplasm</keyword>
<keyword evidence="7" id="KW-0206">Cytoskeleton</keyword>
<evidence type="ECO:0000256" key="8">
    <source>
        <dbReference type="ARBA" id="ARBA00034704"/>
    </source>
</evidence>
<keyword evidence="14" id="KW-0378">Hydrolase</keyword>
<dbReference type="InterPro" id="IPR001752">
    <property type="entry name" value="Kinesin_motor_dom"/>
</dbReference>
<feature type="compositionally biased region" description="Basic and acidic residues" evidence="11">
    <location>
        <begin position="1089"/>
        <end position="1108"/>
    </location>
</feature>
<feature type="region of interest" description="Disordered" evidence="11">
    <location>
        <begin position="160"/>
        <end position="216"/>
    </location>
</feature>
<keyword evidence="4 9" id="KW-0547">Nucleotide-binding</keyword>
<accession>A0ABR3B1J9</accession>
<feature type="binding site" evidence="9">
    <location>
        <begin position="427"/>
        <end position="434"/>
    </location>
    <ligand>
        <name>ATP</name>
        <dbReference type="ChEBI" id="CHEBI:30616"/>
    </ligand>
</feature>
<evidence type="ECO:0000256" key="6">
    <source>
        <dbReference type="ARBA" id="ARBA00023175"/>
    </source>
</evidence>
<evidence type="ECO:0000256" key="4">
    <source>
        <dbReference type="ARBA" id="ARBA00022741"/>
    </source>
</evidence>
<feature type="compositionally biased region" description="Basic and acidic residues" evidence="11">
    <location>
        <begin position="167"/>
        <end position="178"/>
    </location>
</feature>
<feature type="region of interest" description="Disordered" evidence="11">
    <location>
        <begin position="235"/>
        <end position="342"/>
    </location>
</feature>
<comment type="similarity">
    <text evidence="8">Belongs to the TRAFAC class myosin-kinesin ATPase superfamily. Kinesin family. KIN-5/BimC subfamily.</text>
</comment>
<feature type="domain" description="Kinesin motor" evidence="13">
    <location>
        <begin position="353"/>
        <end position="676"/>
    </location>
</feature>
<evidence type="ECO:0000256" key="5">
    <source>
        <dbReference type="ARBA" id="ARBA00022840"/>
    </source>
</evidence>
<evidence type="ECO:0000313" key="15">
    <source>
        <dbReference type="Proteomes" id="UP001448207"/>
    </source>
</evidence>